<organism evidence="1 2">
    <name type="scientific">Yersinia pestis bv. Antiqua (strain Antiqua)</name>
    <dbReference type="NCBI Taxonomy" id="360102"/>
    <lineage>
        <taxon>Bacteria</taxon>
        <taxon>Pseudomonadati</taxon>
        <taxon>Pseudomonadota</taxon>
        <taxon>Gammaproteobacteria</taxon>
        <taxon>Enterobacterales</taxon>
        <taxon>Yersiniaceae</taxon>
        <taxon>Yersinia</taxon>
    </lineage>
</organism>
<evidence type="ECO:0000313" key="1">
    <source>
        <dbReference type="EMBL" id="ABG15128.1"/>
    </source>
</evidence>
<dbReference type="EMBL" id="CP000308">
    <property type="protein sequence ID" value="ABG15128.1"/>
    <property type="molecule type" value="Genomic_DNA"/>
</dbReference>
<dbReference type="Proteomes" id="UP000001971">
    <property type="component" value="Chromosome"/>
</dbReference>
<name>A0A0H2Y9S6_YERPA</name>
<dbReference type="InterPro" id="IPR019587">
    <property type="entry name" value="Polyketide_cyclase/dehydratase"/>
</dbReference>
<gene>
    <name evidence="1" type="ordered locus">YPA_3166</name>
</gene>
<dbReference type="SMR" id="A0A0H2Y9S6"/>
<dbReference type="Pfam" id="PF10604">
    <property type="entry name" value="Polyketide_cyc2"/>
    <property type="match status" value="1"/>
</dbReference>
<dbReference type="PANTHER" id="PTHR39332:SF7">
    <property type="entry name" value="SRPBCC FAMILY PROTEIN"/>
    <property type="match status" value="1"/>
</dbReference>
<dbReference type="Gene3D" id="3.30.530.20">
    <property type="match status" value="1"/>
</dbReference>
<accession>A0A0H2Y9S6</accession>
<sequence>MVNMMECITVSDVINVSVEEVWKKISAFDEFSDYHPGAVRSFYLHQAADQQGSIRRVEMSDGYVEELLVNIDPKNYHLEYSILKSSFPLDGYSAEIKLIPVTQDNRTFIQWNVSFTTTHPSPEALVAEIKNNVLIAGINGLNDYFSKS</sequence>
<proteinExistence type="predicted"/>
<reference evidence="1 2" key="1">
    <citation type="journal article" date="2006" name="J. Bacteriol.">
        <title>Complete genome sequence of Yersinia pestis strains Antiqua and Nepal516: evidence of gene reduction in an emerging pathogen.</title>
        <authorList>
            <person name="Chain P.S."/>
            <person name="Hu P."/>
            <person name="Malfatti S.A."/>
            <person name="Radnedge L."/>
            <person name="Larimer F."/>
            <person name="Vergez L.M."/>
            <person name="Worsham P."/>
            <person name="Chu M.C."/>
            <person name="Andersen G.L."/>
        </authorList>
    </citation>
    <scope>NUCLEOTIDE SEQUENCE [LARGE SCALE GENOMIC DNA]</scope>
    <source>
        <strain evidence="1 2">Antiqua</strain>
    </source>
</reference>
<evidence type="ECO:0000313" key="2">
    <source>
        <dbReference type="Proteomes" id="UP000001971"/>
    </source>
</evidence>
<evidence type="ECO:0008006" key="3">
    <source>
        <dbReference type="Google" id="ProtNLM"/>
    </source>
</evidence>
<dbReference type="KEGG" id="ypa:YPA_3166"/>
<dbReference type="InterPro" id="IPR023393">
    <property type="entry name" value="START-like_dom_sf"/>
</dbReference>
<protein>
    <recommendedName>
        <fullName evidence="3">Polyketide cyclase / dehydrase and lipid transport</fullName>
    </recommendedName>
</protein>
<dbReference type="PANTHER" id="PTHR39332">
    <property type="entry name" value="BLL4707 PROTEIN"/>
    <property type="match status" value="1"/>
</dbReference>
<dbReference type="CDD" id="cd07821">
    <property type="entry name" value="PYR_PYL_RCAR_like"/>
    <property type="match status" value="1"/>
</dbReference>
<dbReference type="SUPFAM" id="SSF55961">
    <property type="entry name" value="Bet v1-like"/>
    <property type="match status" value="1"/>
</dbReference>
<dbReference type="AlphaFoldDB" id="A0A0H2Y9S6"/>